<evidence type="ECO:0000313" key="2">
    <source>
        <dbReference type="EMBL" id="MPM46493.1"/>
    </source>
</evidence>
<name>A0A645A6J6_9ZZZZ</name>
<organism evidence="2">
    <name type="scientific">bioreactor metagenome</name>
    <dbReference type="NCBI Taxonomy" id="1076179"/>
    <lineage>
        <taxon>unclassified sequences</taxon>
        <taxon>metagenomes</taxon>
        <taxon>ecological metagenomes</taxon>
    </lineage>
</organism>
<sequence>MTWQKEKNTCEDIQLPGRQTKLSQMDPPADQTAGKNIWEQKLGNIGEKGANRCGMGVLCRKKLLSLTSFNPFASFNPLLL</sequence>
<accession>A0A645A6J6</accession>
<dbReference type="AlphaFoldDB" id="A0A645A6J6"/>
<evidence type="ECO:0000256" key="1">
    <source>
        <dbReference type="SAM" id="MobiDB-lite"/>
    </source>
</evidence>
<dbReference type="EMBL" id="VSSQ01011301">
    <property type="protein sequence ID" value="MPM46493.1"/>
    <property type="molecule type" value="Genomic_DNA"/>
</dbReference>
<comment type="caution">
    <text evidence="2">The sequence shown here is derived from an EMBL/GenBank/DDBJ whole genome shotgun (WGS) entry which is preliminary data.</text>
</comment>
<feature type="region of interest" description="Disordered" evidence="1">
    <location>
        <begin position="1"/>
        <end position="33"/>
    </location>
</feature>
<gene>
    <name evidence="2" type="ORF">SDC9_93196</name>
</gene>
<proteinExistence type="predicted"/>
<feature type="compositionally biased region" description="Basic and acidic residues" evidence="1">
    <location>
        <begin position="1"/>
        <end position="10"/>
    </location>
</feature>
<protein>
    <submittedName>
        <fullName evidence="2">Uncharacterized protein</fullName>
    </submittedName>
</protein>
<reference evidence="2" key="1">
    <citation type="submission" date="2019-08" db="EMBL/GenBank/DDBJ databases">
        <authorList>
            <person name="Kucharzyk K."/>
            <person name="Murdoch R.W."/>
            <person name="Higgins S."/>
            <person name="Loffler F."/>
        </authorList>
    </citation>
    <scope>NUCLEOTIDE SEQUENCE</scope>
</reference>